<dbReference type="AlphaFoldDB" id="Q935X1"/>
<feature type="transmembrane region" description="Helical" evidence="1">
    <location>
        <begin position="6"/>
        <end position="24"/>
    </location>
</feature>
<keyword evidence="1" id="KW-0812">Transmembrane</keyword>
<name>Q935X1_SYNE7</name>
<feature type="transmembrane region" description="Helical" evidence="1">
    <location>
        <begin position="99"/>
        <end position="121"/>
    </location>
</feature>
<organism evidence="2">
    <name type="scientific">Synechococcus elongatus (strain ATCC 33912 / PCC 7942 / FACHB-805)</name>
    <name type="common">Anacystis nidulans R2</name>
    <dbReference type="NCBI Taxonomy" id="1140"/>
    <lineage>
        <taxon>Bacteria</taxon>
        <taxon>Bacillati</taxon>
        <taxon>Cyanobacteriota</taxon>
        <taxon>Cyanophyceae</taxon>
        <taxon>Synechococcales</taxon>
        <taxon>Synechococcaceae</taxon>
        <taxon>Synechococcus</taxon>
    </lineage>
</organism>
<gene>
    <name evidence="2" type="primary">SEA0025</name>
</gene>
<reference evidence="2" key="2">
    <citation type="submission" date="2002-11" db="EMBL/GenBank/DDBJ databases">
        <title>Synechococcus elongatus PCC7942 genome sequence, cosmid 7H1 and 2E8.</title>
        <authorList>
            <person name="Holtman C.K."/>
            <person name="Socias T."/>
            <person name="Mohler B.J."/>
            <person name="Chen Y."/>
            <person name="Min H."/>
            <person name="Golden S.S."/>
            <person name="Youderian P."/>
            <person name="Sandoval P."/>
            <person name="Gonzalez A."/>
            <person name="Salinas I."/>
        </authorList>
    </citation>
    <scope>NUCLEOTIDE SEQUENCE</scope>
</reference>
<evidence type="ECO:0000313" key="2">
    <source>
        <dbReference type="EMBL" id="AAL03937.1"/>
    </source>
</evidence>
<sequence length="164" mass="17885">MISVYWFCFLFGGIFVALAAVGGLDHDFGHDFDSDFDHSFDAEAAVEPDVAADVDLPEPPSSGRRLWLPITSFKFWTFGLCFFGMTGLLLGWLNPNLPGSLQLGLAIAMGLLLGTGMAGLLRQLRNRRSIVWCGVRIWLVPAASLSCLSMPKAAARCSWKSKTV</sequence>
<dbReference type="EMBL" id="U30252">
    <property type="protein sequence ID" value="AAL03937.1"/>
    <property type="molecule type" value="Genomic_DNA"/>
</dbReference>
<proteinExistence type="predicted"/>
<protein>
    <submittedName>
        <fullName evidence="2">Uncharacterized protein</fullName>
    </submittedName>
</protein>
<keyword evidence="1" id="KW-1133">Transmembrane helix</keyword>
<keyword evidence="1" id="KW-0472">Membrane</keyword>
<evidence type="ECO:0000256" key="1">
    <source>
        <dbReference type="SAM" id="Phobius"/>
    </source>
</evidence>
<reference evidence="2" key="1">
    <citation type="journal article" date="1983" name="J. Bacteriol.">
        <title>Regulation of the aromatic pathway in the cyanobacterium Synechococcus sp. strain Pcc6301 (Anacystis nidulans).</title>
        <authorList>
            <person name="Hall G.C."/>
            <person name="Flick M.B."/>
            <person name="Jensen R.A."/>
        </authorList>
    </citation>
    <scope>NUCLEOTIDE SEQUENCE</scope>
</reference>
<accession>Q935X1</accession>
<feature type="transmembrane region" description="Helical" evidence="1">
    <location>
        <begin position="73"/>
        <end position="93"/>
    </location>
</feature>